<dbReference type="NCBIfam" id="TIGR02001">
    <property type="entry name" value="gcw_chp"/>
    <property type="match status" value="1"/>
</dbReference>
<accession>A0A9W6J5Q0</accession>
<gene>
    <name evidence="2" type="ORF">GCM10008179_35220</name>
</gene>
<sequence length="274" mass="29614">MKTGFASIGLAAALASFSLTAPAWAADMPEVAVAEAVTMPLDVAFGVKLATDYLTRSVTNSRGKPAIQGYVELQAFDWVYAGIWSSNVSFPARLGLSDPSSEIDLYGGVRHTFGAFTFDAGAYWYWYPGERSYQTDYYEVYTKPSVMIGDWLQLTGTVLATTDFANSGAKALYTTASAKVTVPNFTNNPDLGFYTSGEFGRQYVGTTNDGFNVPSYLLWNVGVGMTYKAATIDLRYGGSNLSKNECVGYAGARGWCGDRFVASISFDTSLSKLK</sequence>
<dbReference type="AlphaFoldDB" id="A0A9W6J5Q0"/>
<evidence type="ECO:0008006" key="4">
    <source>
        <dbReference type="Google" id="ProtNLM"/>
    </source>
</evidence>
<name>A0A9W6J5Q0_9HYPH</name>
<feature type="chain" id="PRO_5040997326" description="Lipoprotein" evidence="1">
    <location>
        <begin position="26"/>
        <end position="274"/>
    </location>
</feature>
<evidence type="ECO:0000313" key="2">
    <source>
        <dbReference type="EMBL" id="GLK69884.1"/>
    </source>
</evidence>
<keyword evidence="3" id="KW-1185">Reference proteome</keyword>
<evidence type="ECO:0000256" key="1">
    <source>
        <dbReference type="SAM" id="SignalP"/>
    </source>
</evidence>
<reference evidence="2" key="1">
    <citation type="journal article" date="2014" name="Int. J. Syst. Evol. Microbiol.">
        <title>Complete genome sequence of Corynebacterium casei LMG S-19264T (=DSM 44701T), isolated from a smear-ripened cheese.</title>
        <authorList>
            <consortium name="US DOE Joint Genome Institute (JGI-PGF)"/>
            <person name="Walter F."/>
            <person name="Albersmeier A."/>
            <person name="Kalinowski J."/>
            <person name="Ruckert C."/>
        </authorList>
    </citation>
    <scope>NUCLEOTIDE SEQUENCE</scope>
    <source>
        <strain evidence="2">VKM B-2347</strain>
    </source>
</reference>
<dbReference type="InterPro" id="IPR010239">
    <property type="entry name" value="CHP02001"/>
</dbReference>
<dbReference type="Proteomes" id="UP001143372">
    <property type="component" value="Unassembled WGS sequence"/>
</dbReference>
<protein>
    <recommendedName>
        <fullName evidence="4">Lipoprotein</fullName>
    </recommendedName>
</protein>
<comment type="caution">
    <text evidence="2">The sequence shown here is derived from an EMBL/GenBank/DDBJ whole genome shotgun (WGS) entry which is preliminary data.</text>
</comment>
<evidence type="ECO:0000313" key="3">
    <source>
        <dbReference type="Proteomes" id="UP001143372"/>
    </source>
</evidence>
<keyword evidence="1" id="KW-0732">Signal</keyword>
<dbReference type="Pfam" id="PF09694">
    <property type="entry name" value="Gcw_chp"/>
    <property type="match status" value="1"/>
</dbReference>
<feature type="signal peptide" evidence="1">
    <location>
        <begin position="1"/>
        <end position="25"/>
    </location>
</feature>
<dbReference type="EMBL" id="BSFI01000023">
    <property type="protein sequence ID" value="GLK69884.1"/>
    <property type="molecule type" value="Genomic_DNA"/>
</dbReference>
<organism evidence="2 3">
    <name type="scientific">Hansschlegelia plantiphila</name>
    <dbReference type="NCBI Taxonomy" id="374655"/>
    <lineage>
        <taxon>Bacteria</taxon>
        <taxon>Pseudomonadati</taxon>
        <taxon>Pseudomonadota</taxon>
        <taxon>Alphaproteobacteria</taxon>
        <taxon>Hyphomicrobiales</taxon>
        <taxon>Methylopilaceae</taxon>
        <taxon>Hansschlegelia</taxon>
    </lineage>
</organism>
<proteinExistence type="predicted"/>
<reference evidence="2" key="2">
    <citation type="submission" date="2023-01" db="EMBL/GenBank/DDBJ databases">
        <authorList>
            <person name="Sun Q."/>
            <person name="Evtushenko L."/>
        </authorList>
    </citation>
    <scope>NUCLEOTIDE SEQUENCE</scope>
    <source>
        <strain evidence="2">VKM B-2347</strain>
    </source>
</reference>